<proteinExistence type="predicted"/>
<dbReference type="AlphaFoldDB" id="A0A840VLI0"/>
<keyword evidence="1" id="KW-0175">Coiled coil</keyword>
<evidence type="ECO:0000256" key="1">
    <source>
        <dbReference type="SAM" id="Coils"/>
    </source>
</evidence>
<dbReference type="RefSeq" id="WP_183265465.1">
    <property type="nucleotide sequence ID" value="NZ_JACHFJ010000002.1"/>
</dbReference>
<protein>
    <submittedName>
        <fullName evidence="2">Uncharacterized protein</fullName>
    </submittedName>
</protein>
<organism evidence="2 3">
    <name type="scientific">Acidocella aromatica</name>
    <dbReference type="NCBI Taxonomy" id="1303579"/>
    <lineage>
        <taxon>Bacteria</taxon>
        <taxon>Pseudomonadati</taxon>
        <taxon>Pseudomonadota</taxon>
        <taxon>Alphaproteobacteria</taxon>
        <taxon>Acetobacterales</taxon>
        <taxon>Acidocellaceae</taxon>
        <taxon>Acidocella</taxon>
    </lineage>
</organism>
<accession>A0A840VLI0</accession>
<feature type="coiled-coil region" evidence="1">
    <location>
        <begin position="14"/>
        <end position="48"/>
    </location>
</feature>
<keyword evidence="3" id="KW-1185">Reference proteome</keyword>
<comment type="caution">
    <text evidence="2">The sequence shown here is derived from an EMBL/GenBank/DDBJ whole genome shotgun (WGS) entry which is preliminary data.</text>
</comment>
<dbReference type="Proteomes" id="UP000553706">
    <property type="component" value="Unassembled WGS sequence"/>
</dbReference>
<evidence type="ECO:0000313" key="2">
    <source>
        <dbReference type="EMBL" id="MBB5372441.1"/>
    </source>
</evidence>
<evidence type="ECO:0000313" key="3">
    <source>
        <dbReference type="Proteomes" id="UP000553706"/>
    </source>
</evidence>
<reference evidence="2 3" key="1">
    <citation type="submission" date="2020-08" db="EMBL/GenBank/DDBJ databases">
        <title>Genomic Encyclopedia of Type Strains, Phase IV (KMG-IV): sequencing the most valuable type-strain genomes for metagenomic binning, comparative biology and taxonomic classification.</title>
        <authorList>
            <person name="Goeker M."/>
        </authorList>
    </citation>
    <scope>NUCLEOTIDE SEQUENCE [LARGE SCALE GENOMIC DNA]</scope>
    <source>
        <strain evidence="2 3">DSM 27026</strain>
    </source>
</reference>
<gene>
    <name evidence="2" type="ORF">HNP71_000679</name>
</gene>
<dbReference type="EMBL" id="JACHFJ010000002">
    <property type="protein sequence ID" value="MBB5372441.1"/>
    <property type="molecule type" value="Genomic_DNA"/>
</dbReference>
<sequence length="56" mass="6384">MLKQLFRRVRRLMMAEVLAELAKMSGELAELRAQLSQRDQQLEAALLTIALAKEEA</sequence>
<name>A0A840VLI0_9PROT</name>